<dbReference type="InterPro" id="IPR036291">
    <property type="entry name" value="NAD(P)-bd_dom_sf"/>
</dbReference>
<sequence length="305" mass="34187">MDLVNRLLNILVPIFSNHAFIFFFPVYLCFQSVHYVWRSIFSENMAGKVVVIAGASSGMGEHIAYEYGKRGAFLVIGARRENALREVAETAYLLGSPRAIPLRTDVSKVDDCRRLIETAINQFGRLDHLVLAAGVTPVSLFEETFHVTNFAPAMASKAAVVSFFETLRVEFASDIGITLVTPGLIESEMTKGKFLNKDGKMIVDQELRDVVMSATPIERVERLAKAVVNSASRGDKYLTVPPWFKMTFFIKMLLREAVDWFNHWFFIPEPGVPPTEAVSKKVVDIPGLKDILWPDSVRSPKIKTN</sequence>
<dbReference type="InterPro" id="IPR002347">
    <property type="entry name" value="SDR_fam"/>
</dbReference>
<evidence type="ECO:0000256" key="6">
    <source>
        <dbReference type="SAM" id="Phobius"/>
    </source>
</evidence>
<dbReference type="PANTHER" id="PTHR43391">
    <property type="entry name" value="RETINOL DEHYDROGENASE-RELATED"/>
    <property type="match status" value="1"/>
</dbReference>
<reference evidence="7" key="1">
    <citation type="submission" date="2019-10" db="EMBL/GenBank/DDBJ databases">
        <authorList>
            <person name="Zhang R."/>
            <person name="Pan Y."/>
            <person name="Wang J."/>
            <person name="Ma R."/>
            <person name="Yu S."/>
        </authorList>
    </citation>
    <scope>NUCLEOTIDE SEQUENCE</scope>
    <source>
        <strain evidence="7">LA-IB0</strain>
        <tissue evidence="7">Leaf</tissue>
    </source>
</reference>
<evidence type="ECO:0000256" key="2">
    <source>
        <dbReference type="ARBA" id="ARBA00006484"/>
    </source>
</evidence>
<dbReference type="Pfam" id="PF00106">
    <property type="entry name" value="adh_short"/>
    <property type="match status" value="1"/>
</dbReference>
<keyword evidence="6" id="KW-0472">Membrane</keyword>
<dbReference type="GO" id="GO:0005829">
    <property type="term" value="C:cytosol"/>
    <property type="evidence" value="ECO:0007669"/>
    <property type="project" value="TreeGrafter"/>
</dbReference>
<dbReference type="Proteomes" id="UP000826271">
    <property type="component" value="Unassembled WGS sequence"/>
</dbReference>
<evidence type="ECO:0000256" key="3">
    <source>
        <dbReference type="ARBA" id="ARBA00022857"/>
    </source>
</evidence>
<gene>
    <name evidence="7" type="ORF">BUALT_Bualt07G0090200</name>
</gene>
<keyword evidence="4" id="KW-0735">Signal-anchor</keyword>
<dbReference type="GO" id="GO:0016491">
    <property type="term" value="F:oxidoreductase activity"/>
    <property type="evidence" value="ECO:0007669"/>
    <property type="project" value="UniProtKB-KW"/>
</dbReference>
<dbReference type="Gene3D" id="3.40.50.720">
    <property type="entry name" value="NAD(P)-binding Rossmann-like Domain"/>
    <property type="match status" value="2"/>
</dbReference>
<dbReference type="PANTHER" id="PTHR43391:SF76">
    <property type="entry name" value="11-BETA-HYDROXYSTEROID DEHYDROGENASE-LIKE 2-RELATED"/>
    <property type="match status" value="1"/>
</dbReference>
<comment type="caution">
    <text evidence="7">The sequence shown here is derived from an EMBL/GenBank/DDBJ whole genome shotgun (WGS) entry which is preliminary data.</text>
</comment>
<comment type="similarity">
    <text evidence="2">Belongs to the short-chain dehydrogenases/reductases (SDR) family.</text>
</comment>
<evidence type="ECO:0000256" key="5">
    <source>
        <dbReference type="ARBA" id="ARBA00023002"/>
    </source>
</evidence>
<protein>
    <submittedName>
        <fullName evidence="7">Uncharacterized protein</fullName>
    </submittedName>
</protein>
<keyword evidence="6" id="KW-1133">Transmembrane helix</keyword>
<evidence type="ECO:0000256" key="1">
    <source>
        <dbReference type="ARBA" id="ARBA00004606"/>
    </source>
</evidence>
<dbReference type="EMBL" id="WHWC01000007">
    <property type="protein sequence ID" value="KAG8379454.1"/>
    <property type="molecule type" value="Genomic_DNA"/>
</dbReference>
<accession>A0AAV6X993</accession>
<keyword evidence="6" id="KW-0812">Transmembrane</keyword>
<proteinExistence type="inferred from homology"/>
<keyword evidence="5" id="KW-0560">Oxidoreductase</keyword>
<dbReference type="SUPFAM" id="SSF51735">
    <property type="entry name" value="NAD(P)-binding Rossmann-fold domains"/>
    <property type="match status" value="1"/>
</dbReference>
<keyword evidence="3" id="KW-0521">NADP</keyword>
<name>A0AAV6X993_9LAMI</name>
<organism evidence="7 8">
    <name type="scientific">Buddleja alternifolia</name>
    <dbReference type="NCBI Taxonomy" id="168488"/>
    <lineage>
        <taxon>Eukaryota</taxon>
        <taxon>Viridiplantae</taxon>
        <taxon>Streptophyta</taxon>
        <taxon>Embryophyta</taxon>
        <taxon>Tracheophyta</taxon>
        <taxon>Spermatophyta</taxon>
        <taxon>Magnoliopsida</taxon>
        <taxon>eudicotyledons</taxon>
        <taxon>Gunneridae</taxon>
        <taxon>Pentapetalae</taxon>
        <taxon>asterids</taxon>
        <taxon>lamiids</taxon>
        <taxon>Lamiales</taxon>
        <taxon>Scrophulariaceae</taxon>
        <taxon>Buddlejeae</taxon>
        <taxon>Buddleja</taxon>
    </lineage>
</organism>
<evidence type="ECO:0000313" key="7">
    <source>
        <dbReference type="EMBL" id="KAG8379454.1"/>
    </source>
</evidence>
<keyword evidence="8" id="KW-1185">Reference proteome</keyword>
<evidence type="ECO:0000313" key="8">
    <source>
        <dbReference type="Proteomes" id="UP000826271"/>
    </source>
</evidence>
<dbReference type="PRINTS" id="PR00081">
    <property type="entry name" value="GDHRDH"/>
</dbReference>
<comment type="subcellular location">
    <subcellularLocation>
        <location evidence="1">Membrane</location>
        <topology evidence="1">Single-pass type II membrane protein</topology>
    </subcellularLocation>
</comment>
<evidence type="ECO:0000256" key="4">
    <source>
        <dbReference type="ARBA" id="ARBA00022968"/>
    </source>
</evidence>
<dbReference type="AlphaFoldDB" id="A0AAV6X993"/>
<feature type="transmembrane region" description="Helical" evidence="6">
    <location>
        <begin position="7"/>
        <end position="28"/>
    </location>
</feature>
<dbReference type="GO" id="GO:0016020">
    <property type="term" value="C:membrane"/>
    <property type="evidence" value="ECO:0007669"/>
    <property type="project" value="UniProtKB-SubCell"/>
</dbReference>